<dbReference type="Pfam" id="PF24722">
    <property type="entry name" value="DUF7674"/>
    <property type="match status" value="1"/>
</dbReference>
<protein>
    <recommendedName>
        <fullName evidence="1">DUF7674 domain-containing protein</fullName>
    </recommendedName>
</protein>
<dbReference type="EMBL" id="RWIS01000007">
    <property type="protein sequence ID" value="RSK32476.1"/>
    <property type="molecule type" value="Genomic_DNA"/>
</dbReference>
<name>A0A3R9NN43_9BACT</name>
<gene>
    <name evidence="2" type="ORF">EI290_12160</name>
</gene>
<dbReference type="OrthoDB" id="884114at2"/>
<evidence type="ECO:0000259" key="1">
    <source>
        <dbReference type="Pfam" id="PF24722"/>
    </source>
</evidence>
<dbReference type="InterPro" id="IPR056091">
    <property type="entry name" value="DUF7674"/>
</dbReference>
<evidence type="ECO:0000313" key="2">
    <source>
        <dbReference type="EMBL" id="RSK32476.1"/>
    </source>
</evidence>
<keyword evidence="3" id="KW-1185">Reference proteome</keyword>
<organism evidence="2 3">
    <name type="scientific">Hymenobacter metallilatus</name>
    <dbReference type="NCBI Taxonomy" id="2493666"/>
    <lineage>
        <taxon>Bacteria</taxon>
        <taxon>Pseudomonadati</taxon>
        <taxon>Bacteroidota</taxon>
        <taxon>Cytophagia</taxon>
        <taxon>Cytophagales</taxon>
        <taxon>Hymenobacteraceae</taxon>
        <taxon>Hymenobacter</taxon>
    </lineage>
</organism>
<accession>A0A3R9NN43</accession>
<feature type="domain" description="DUF7674" evidence="1">
    <location>
        <begin position="9"/>
        <end position="109"/>
    </location>
</feature>
<reference evidence="2 3" key="1">
    <citation type="submission" date="2018-12" db="EMBL/GenBank/DDBJ databases">
        <authorList>
            <person name="Feng G."/>
            <person name="Zhu H."/>
        </authorList>
    </citation>
    <scope>NUCLEOTIDE SEQUENCE [LARGE SCALE GENOMIC DNA]</scope>
    <source>
        <strain evidence="2 3">9PBR-2</strain>
    </source>
</reference>
<proteinExistence type="predicted"/>
<comment type="caution">
    <text evidence="2">The sequence shown here is derived from an EMBL/GenBank/DDBJ whole genome shotgun (WGS) entry which is preliminary data.</text>
</comment>
<evidence type="ECO:0000313" key="3">
    <source>
        <dbReference type="Proteomes" id="UP000280066"/>
    </source>
</evidence>
<dbReference type="Proteomes" id="UP000280066">
    <property type="component" value="Unassembled WGS sequence"/>
</dbReference>
<dbReference type="RefSeq" id="WP_125430474.1">
    <property type="nucleotide sequence ID" value="NZ_RWIS01000007.1"/>
</dbReference>
<dbReference type="AlphaFoldDB" id="A0A3R9NN43"/>
<sequence length="117" mass="13219">MTSSSETATLLLESFPELGAELQVPATRQSLYRQLSCFATFTREAAEAGQLALLKRCFEVADRLLRQGDAYLARAIENVYLHCLHLDGSTYGNQLARQLMPSRLYQTYNYPHTTMLP</sequence>